<feature type="chain" id="PRO_5004636572" evidence="2">
    <location>
        <begin position="28"/>
        <end position="168"/>
    </location>
</feature>
<keyword evidence="4" id="KW-1185">Reference proteome</keyword>
<evidence type="ECO:0000256" key="2">
    <source>
        <dbReference type="SAM" id="SignalP"/>
    </source>
</evidence>
<name>U2WDJ6_9PROT</name>
<evidence type="ECO:0000256" key="1">
    <source>
        <dbReference type="SAM" id="MobiDB-lite"/>
    </source>
</evidence>
<keyword evidence="3" id="KW-0560">Oxidoreductase</keyword>
<organism evidence="3 4">
    <name type="scientific">Candidatus Micropelagius thuwalensis</name>
    <dbReference type="NCBI Taxonomy" id="1397666"/>
    <lineage>
        <taxon>Bacteria</taxon>
        <taxon>Pseudomonadati</taxon>
        <taxon>Pseudomonadota</taxon>
        <taxon>Alphaproteobacteria</taxon>
        <taxon>PS1 clade</taxon>
        <taxon>Candidatus Micropelagius</taxon>
    </lineage>
</organism>
<feature type="region of interest" description="Disordered" evidence="1">
    <location>
        <begin position="148"/>
        <end position="168"/>
    </location>
</feature>
<gene>
    <name evidence="3" type="primary">proC</name>
    <name evidence="3" type="ORF">RS24_00579</name>
</gene>
<protein>
    <submittedName>
        <fullName evidence="3">Pyrroline-5-carboxylate reductase protein</fullName>
        <ecNumber evidence="3">1.5.1.2</ecNumber>
    </submittedName>
</protein>
<sequence>MMKRFLILPVTALFFLGIFLVSQPLTAATSDMEMLSKKLYLEADLAFKNKELDKADNLLTQSLLANPANADAFFLKGHLSSLNEDPAEGLRLISRGLNINPKDLKALLWAGEAAVSLEDFEEADIHLKRLEKLCGDCAEQQTLLLKIEDASTQDQDEAEKNKPEQSEE</sequence>
<dbReference type="Gene3D" id="1.25.40.10">
    <property type="entry name" value="Tetratricopeptide repeat domain"/>
    <property type="match status" value="1"/>
</dbReference>
<dbReference type="STRING" id="1397666.RS24_00579"/>
<feature type="signal peptide" evidence="2">
    <location>
        <begin position="1"/>
        <end position="27"/>
    </location>
</feature>
<dbReference type="SUPFAM" id="SSF48452">
    <property type="entry name" value="TPR-like"/>
    <property type="match status" value="1"/>
</dbReference>
<dbReference type="OrthoDB" id="8480982at2"/>
<dbReference type="AlphaFoldDB" id="U2WDJ6"/>
<evidence type="ECO:0000313" key="4">
    <source>
        <dbReference type="Proteomes" id="UP000016762"/>
    </source>
</evidence>
<dbReference type="EC" id="1.5.1.2" evidence="3"/>
<evidence type="ECO:0000313" key="3">
    <source>
        <dbReference type="EMBL" id="ERL47609.1"/>
    </source>
</evidence>
<proteinExistence type="predicted"/>
<dbReference type="RefSeq" id="WP_021776626.1">
    <property type="nucleotide sequence ID" value="NZ_AWXE01000001.1"/>
</dbReference>
<comment type="caution">
    <text evidence="3">The sequence shown here is derived from an EMBL/GenBank/DDBJ whole genome shotgun (WGS) entry which is preliminary data.</text>
</comment>
<dbReference type="InterPro" id="IPR011990">
    <property type="entry name" value="TPR-like_helical_dom_sf"/>
</dbReference>
<keyword evidence="2" id="KW-0732">Signal</keyword>
<dbReference type="EMBL" id="AWXE01000001">
    <property type="protein sequence ID" value="ERL47609.1"/>
    <property type="molecule type" value="Genomic_DNA"/>
</dbReference>
<accession>U2WDJ6</accession>
<dbReference type="GO" id="GO:0004735">
    <property type="term" value="F:pyrroline-5-carboxylate reductase activity"/>
    <property type="evidence" value="ECO:0007669"/>
    <property type="project" value="UniProtKB-EC"/>
</dbReference>
<feature type="compositionally biased region" description="Basic and acidic residues" evidence="1">
    <location>
        <begin position="158"/>
        <end position="168"/>
    </location>
</feature>
<reference evidence="3 4" key="1">
    <citation type="journal article" date="2014" name="FEMS Microbiol. Ecol.">
        <title>Genomic differentiation among two strains of the PS1 clade isolated from geographically separated marine habitats.</title>
        <authorList>
            <person name="Jimenez-Infante F."/>
            <person name="Ngugi D.K."/>
            <person name="Alam I."/>
            <person name="Rashid M."/>
            <person name="Baalawi W."/>
            <person name="Kamau A.A."/>
            <person name="Bajic V.B."/>
            <person name="Stingl U."/>
        </authorList>
    </citation>
    <scope>NUCLEOTIDE SEQUENCE [LARGE SCALE GENOMIC DNA]</scope>
    <source>
        <strain evidence="3 4">RS24</strain>
    </source>
</reference>
<dbReference type="Proteomes" id="UP000016762">
    <property type="component" value="Unassembled WGS sequence"/>
</dbReference>